<evidence type="ECO:0000256" key="1">
    <source>
        <dbReference type="PIRSR" id="PIRSR602481-1"/>
    </source>
</evidence>
<dbReference type="GO" id="GO:0003700">
    <property type="term" value="F:DNA-binding transcription factor activity"/>
    <property type="evidence" value="ECO:0007669"/>
    <property type="project" value="InterPro"/>
</dbReference>
<dbReference type="Gene3D" id="1.10.10.10">
    <property type="entry name" value="Winged helix-like DNA-binding domain superfamily/Winged helix DNA-binding domain"/>
    <property type="match status" value="1"/>
</dbReference>
<feature type="binding site" evidence="1">
    <location>
        <position position="123"/>
    </location>
    <ligand>
        <name>Zn(2+)</name>
        <dbReference type="ChEBI" id="CHEBI:29105"/>
    </ligand>
</feature>
<dbReference type="EMBL" id="JACJIQ010000004">
    <property type="protein sequence ID" value="MBA9076517.1"/>
    <property type="molecule type" value="Genomic_DNA"/>
</dbReference>
<sequence>MKRRTTPAQQAILSLLKSSDSAMSQDMLEQQLQGTADRVTIYRVLNRFSEDGITHRIVSEEGKSYFALCKGCEKHHHAHDHFHFRCLACQRVECLPEQVRVALPPGYQVAQVNCWVSGYCAGCKA</sequence>
<dbReference type="Proteomes" id="UP000563094">
    <property type="component" value="Unassembled WGS sequence"/>
</dbReference>
<keyword evidence="1" id="KW-0862">Zinc</keyword>
<accession>A0A839GNM2</accession>
<keyword evidence="2" id="KW-0408">Iron</keyword>
<organism evidence="3 4">
    <name type="scientific">Rufibacter quisquiliarum</name>
    <dbReference type="NCBI Taxonomy" id="1549639"/>
    <lineage>
        <taxon>Bacteria</taxon>
        <taxon>Pseudomonadati</taxon>
        <taxon>Bacteroidota</taxon>
        <taxon>Cytophagia</taxon>
        <taxon>Cytophagales</taxon>
        <taxon>Hymenobacteraceae</taxon>
        <taxon>Rufibacter</taxon>
    </lineage>
</organism>
<protein>
    <submittedName>
        <fullName evidence="3">Fur family ferric uptake transcriptional regulator</fullName>
    </submittedName>
</protein>
<dbReference type="Pfam" id="PF01475">
    <property type="entry name" value="FUR"/>
    <property type="match status" value="1"/>
</dbReference>
<dbReference type="GO" id="GO:0008270">
    <property type="term" value="F:zinc ion binding"/>
    <property type="evidence" value="ECO:0007669"/>
    <property type="project" value="TreeGrafter"/>
</dbReference>
<comment type="cofactor">
    <cofactor evidence="1">
        <name>Zn(2+)</name>
        <dbReference type="ChEBI" id="CHEBI:29105"/>
    </cofactor>
    <text evidence="1">Binds 1 zinc ion per subunit.</text>
</comment>
<reference evidence="3 4" key="1">
    <citation type="submission" date="2020-08" db="EMBL/GenBank/DDBJ databases">
        <title>Genomic Encyclopedia of Type Strains, Phase IV (KMG-IV): sequencing the most valuable type-strain genomes for metagenomic binning, comparative biology and taxonomic classification.</title>
        <authorList>
            <person name="Goeker M."/>
        </authorList>
    </citation>
    <scope>NUCLEOTIDE SEQUENCE [LARGE SCALE GENOMIC DNA]</scope>
    <source>
        <strain evidence="3 4">DSM 29854</strain>
    </source>
</reference>
<keyword evidence="1" id="KW-0479">Metal-binding</keyword>
<dbReference type="SUPFAM" id="SSF46785">
    <property type="entry name" value="Winged helix' DNA-binding domain"/>
    <property type="match status" value="1"/>
</dbReference>
<proteinExistence type="predicted"/>
<comment type="caution">
    <text evidence="3">The sequence shown here is derived from an EMBL/GenBank/DDBJ whole genome shotgun (WGS) entry which is preliminary data.</text>
</comment>
<dbReference type="RefSeq" id="WP_182512339.1">
    <property type="nucleotide sequence ID" value="NZ_JACJIQ010000004.1"/>
</dbReference>
<feature type="binding site" evidence="1">
    <location>
        <position position="89"/>
    </location>
    <ligand>
        <name>Zn(2+)</name>
        <dbReference type="ChEBI" id="CHEBI:29105"/>
    </ligand>
</feature>
<feature type="binding site" evidence="2">
    <location>
        <position position="97"/>
    </location>
    <ligand>
        <name>Fe cation</name>
        <dbReference type="ChEBI" id="CHEBI:24875"/>
    </ligand>
</feature>
<dbReference type="InterPro" id="IPR002481">
    <property type="entry name" value="FUR"/>
</dbReference>
<feature type="binding site" evidence="2">
    <location>
        <position position="76"/>
    </location>
    <ligand>
        <name>Fe cation</name>
        <dbReference type="ChEBI" id="CHEBI:24875"/>
    </ligand>
</feature>
<evidence type="ECO:0000256" key="2">
    <source>
        <dbReference type="PIRSR" id="PIRSR602481-2"/>
    </source>
</evidence>
<evidence type="ECO:0000313" key="3">
    <source>
        <dbReference type="EMBL" id="MBA9076517.1"/>
    </source>
</evidence>
<dbReference type="InterPro" id="IPR036388">
    <property type="entry name" value="WH-like_DNA-bd_sf"/>
</dbReference>
<comment type="cofactor">
    <cofactor evidence="2">
        <name>Mn(2+)</name>
        <dbReference type="ChEBI" id="CHEBI:29035"/>
    </cofactor>
    <cofactor evidence="2">
        <name>Fe(2+)</name>
        <dbReference type="ChEBI" id="CHEBI:29033"/>
    </cofactor>
    <text evidence="2">Binds 1 Mn(2+) or Fe(2+) ion per subunit.</text>
</comment>
<dbReference type="GO" id="GO:1900376">
    <property type="term" value="P:regulation of secondary metabolite biosynthetic process"/>
    <property type="evidence" value="ECO:0007669"/>
    <property type="project" value="TreeGrafter"/>
</dbReference>
<dbReference type="PANTHER" id="PTHR33202">
    <property type="entry name" value="ZINC UPTAKE REGULATION PROTEIN"/>
    <property type="match status" value="1"/>
</dbReference>
<dbReference type="GO" id="GO:0000976">
    <property type="term" value="F:transcription cis-regulatory region binding"/>
    <property type="evidence" value="ECO:0007669"/>
    <property type="project" value="TreeGrafter"/>
</dbReference>
<dbReference type="AlphaFoldDB" id="A0A839GNM2"/>
<keyword evidence="4" id="KW-1185">Reference proteome</keyword>
<name>A0A839GNM2_9BACT</name>
<dbReference type="InterPro" id="IPR036390">
    <property type="entry name" value="WH_DNA-bd_sf"/>
</dbReference>
<dbReference type="GO" id="GO:0045892">
    <property type="term" value="P:negative regulation of DNA-templated transcription"/>
    <property type="evidence" value="ECO:0007669"/>
    <property type="project" value="TreeGrafter"/>
</dbReference>
<evidence type="ECO:0000313" key="4">
    <source>
        <dbReference type="Proteomes" id="UP000563094"/>
    </source>
</evidence>
<gene>
    <name evidence="3" type="ORF">FHS90_001223</name>
</gene>
<dbReference type="PANTHER" id="PTHR33202:SF7">
    <property type="entry name" value="FERRIC UPTAKE REGULATION PROTEIN"/>
    <property type="match status" value="1"/>
</dbReference>
<feature type="binding site" evidence="1">
    <location>
        <position position="120"/>
    </location>
    <ligand>
        <name>Zn(2+)</name>
        <dbReference type="ChEBI" id="CHEBI:29105"/>
    </ligand>
</feature>
<feature type="binding site" evidence="1">
    <location>
        <position position="86"/>
    </location>
    <ligand>
        <name>Zn(2+)</name>
        <dbReference type="ChEBI" id="CHEBI:29105"/>
    </ligand>
</feature>